<dbReference type="Gene3D" id="1.10.3470.10">
    <property type="entry name" value="ABC transporter involved in vitamin B12 uptake, BtuC"/>
    <property type="match status" value="1"/>
</dbReference>
<keyword evidence="4" id="KW-1003">Cell membrane</keyword>
<feature type="transmembrane region" description="Helical" evidence="8">
    <location>
        <begin position="312"/>
        <end position="331"/>
    </location>
</feature>
<gene>
    <name evidence="9" type="ORF">Dpo_11c00760</name>
</gene>
<name>S0FXN6_9BACT</name>
<dbReference type="EMBL" id="APJX01000011">
    <property type="protein sequence ID" value="EMS77934.1"/>
    <property type="molecule type" value="Genomic_DNA"/>
</dbReference>
<comment type="subcellular location">
    <subcellularLocation>
        <location evidence="1">Cell membrane</location>
        <topology evidence="1">Multi-pass membrane protein</topology>
    </subcellularLocation>
</comment>
<reference evidence="9 10" key="1">
    <citation type="journal article" date="2013" name="Genome Announc.">
        <title>Draft Genome Sequence of Desulfotignum phosphitoxidans DSM 13687 Strain FiPS-3.</title>
        <authorList>
            <person name="Poehlein A."/>
            <person name="Daniel R."/>
            <person name="Simeonova D.D."/>
        </authorList>
    </citation>
    <scope>NUCLEOTIDE SEQUENCE [LARGE SCALE GENOMIC DNA]</scope>
    <source>
        <strain evidence="9 10">DSM 13687</strain>
    </source>
</reference>
<evidence type="ECO:0000313" key="9">
    <source>
        <dbReference type="EMBL" id="EMS77934.1"/>
    </source>
</evidence>
<dbReference type="SUPFAM" id="SSF81345">
    <property type="entry name" value="ABC transporter involved in vitamin B12 uptake, BtuC"/>
    <property type="match status" value="1"/>
</dbReference>
<dbReference type="InterPro" id="IPR037294">
    <property type="entry name" value="ABC_BtuC-like"/>
</dbReference>
<organism evidence="9 10">
    <name type="scientific">Desulfotignum phosphitoxidans DSM 13687</name>
    <dbReference type="NCBI Taxonomy" id="1286635"/>
    <lineage>
        <taxon>Bacteria</taxon>
        <taxon>Pseudomonadati</taxon>
        <taxon>Thermodesulfobacteriota</taxon>
        <taxon>Desulfobacteria</taxon>
        <taxon>Desulfobacterales</taxon>
        <taxon>Desulfobacteraceae</taxon>
        <taxon>Desulfotignum</taxon>
    </lineage>
</organism>
<feature type="transmembrane region" description="Helical" evidence="8">
    <location>
        <begin position="122"/>
        <end position="141"/>
    </location>
</feature>
<comment type="similarity">
    <text evidence="2">Belongs to the binding-protein-dependent transport system permease family. FecCD subfamily.</text>
</comment>
<feature type="transmembrane region" description="Helical" evidence="8">
    <location>
        <begin position="20"/>
        <end position="40"/>
    </location>
</feature>
<evidence type="ECO:0000256" key="2">
    <source>
        <dbReference type="ARBA" id="ARBA00007935"/>
    </source>
</evidence>
<keyword evidence="5 8" id="KW-0812">Transmembrane</keyword>
<feature type="transmembrane region" description="Helical" evidence="8">
    <location>
        <begin position="67"/>
        <end position="88"/>
    </location>
</feature>
<dbReference type="GO" id="GO:0033214">
    <property type="term" value="P:siderophore-iron import into cell"/>
    <property type="evidence" value="ECO:0007669"/>
    <property type="project" value="TreeGrafter"/>
</dbReference>
<keyword evidence="3" id="KW-0813">Transport</keyword>
<dbReference type="PANTHER" id="PTHR30472:SF70">
    <property type="entry name" value="MOLYBDATE IMPORT SYSTEM PERMEASE PROTEIN MOLB"/>
    <property type="match status" value="1"/>
</dbReference>
<keyword evidence="6 8" id="KW-1133">Transmembrane helix</keyword>
<dbReference type="Pfam" id="PF01032">
    <property type="entry name" value="FecCD"/>
    <property type="match status" value="1"/>
</dbReference>
<feature type="transmembrane region" description="Helical" evidence="8">
    <location>
        <begin position="243"/>
        <end position="270"/>
    </location>
</feature>
<keyword evidence="7 8" id="KW-0472">Membrane</keyword>
<evidence type="ECO:0000256" key="8">
    <source>
        <dbReference type="SAM" id="Phobius"/>
    </source>
</evidence>
<dbReference type="GO" id="GO:0022857">
    <property type="term" value="F:transmembrane transporter activity"/>
    <property type="evidence" value="ECO:0007669"/>
    <property type="project" value="InterPro"/>
</dbReference>
<dbReference type="GO" id="GO:0005886">
    <property type="term" value="C:plasma membrane"/>
    <property type="evidence" value="ECO:0007669"/>
    <property type="project" value="UniProtKB-SubCell"/>
</dbReference>
<dbReference type="Proteomes" id="UP000014216">
    <property type="component" value="Unassembled WGS sequence"/>
</dbReference>
<feature type="transmembrane region" description="Helical" evidence="8">
    <location>
        <begin position="153"/>
        <end position="175"/>
    </location>
</feature>
<accession>S0FXN6</accession>
<evidence type="ECO:0000256" key="4">
    <source>
        <dbReference type="ARBA" id="ARBA00022475"/>
    </source>
</evidence>
<evidence type="ECO:0000256" key="6">
    <source>
        <dbReference type="ARBA" id="ARBA00022989"/>
    </source>
</evidence>
<protein>
    <submittedName>
        <fullName evidence="9">ABC-type Fe3+-siderophore transport system permease</fullName>
    </submittedName>
</protein>
<evidence type="ECO:0000256" key="3">
    <source>
        <dbReference type="ARBA" id="ARBA00022448"/>
    </source>
</evidence>
<evidence type="ECO:0000256" key="1">
    <source>
        <dbReference type="ARBA" id="ARBA00004651"/>
    </source>
</evidence>
<evidence type="ECO:0000313" key="10">
    <source>
        <dbReference type="Proteomes" id="UP000014216"/>
    </source>
</evidence>
<keyword evidence="10" id="KW-1185">Reference proteome</keyword>
<proteinExistence type="inferred from homology"/>
<dbReference type="CDD" id="cd06550">
    <property type="entry name" value="TM_ABC_iron-siderophores_like"/>
    <property type="match status" value="1"/>
</dbReference>
<evidence type="ECO:0000256" key="5">
    <source>
        <dbReference type="ARBA" id="ARBA00022692"/>
    </source>
</evidence>
<sequence length="340" mass="36425">MDETGQMKTDRLKIRKTGIVMLGAALLLLAGSVFLGRFPAPYVTSLSDLMTQDLVQQVVWQIRIPRILSAFVTGMVLAASGMVFQMIFRNPIVDAGFLGVSGGAAFGASLGIVLLGGSMATIQGSAALFAVLGLGFSWIMAVRIRFGDWILRLILAGIAVSALFAAGTGLLKYLADPLRELPELTFWLLGGLWGITWTDTLQTLAVCIPCLIVIWLFRWRLNLLSMQDETIFSLVADASKERIVLLLTAVIATSAVVCKAGQVGWVGLIIPHIARRLVGSDAQKALPCSLVLGGIFLLLCDNASRTLLSGEIPLGILTSFIGAGLFLILLLTRPMLVGRK</sequence>
<dbReference type="AlphaFoldDB" id="S0FXN6"/>
<evidence type="ECO:0000256" key="7">
    <source>
        <dbReference type="ARBA" id="ARBA00023136"/>
    </source>
</evidence>
<dbReference type="InterPro" id="IPR000522">
    <property type="entry name" value="ABC_transptr_permease_BtuC"/>
</dbReference>
<dbReference type="PANTHER" id="PTHR30472">
    <property type="entry name" value="FERRIC ENTEROBACTIN TRANSPORT SYSTEM PERMEASE PROTEIN"/>
    <property type="match status" value="1"/>
</dbReference>
<feature type="transmembrane region" description="Helical" evidence="8">
    <location>
        <begin position="195"/>
        <end position="217"/>
    </location>
</feature>
<feature type="transmembrane region" description="Helical" evidence="8">
    <location>
        <begin position="95"/>
        <end position="116"/>
    </location>
</feature>
<comment type="caution">
    <text evidence="9">The sequence shown here is derived from an EMBL/GenBank/DDBJ whole genome shotgun (WGS) entry which is preliminary data.</text>
</comment>